<dbReference type="EMBL" id="JAFCMP010000135">
    <property type="protein sequence ID" value="KAG5185282.1"/>
    <property type="molecule type" value="Genomic_DNA"/>
</dbReference>
<feature type="compositionally biased region" description="Low complexity" evidence="1">
    <location>
        <begin position="174"/>
        <end position="186"/>
    </location>
</feature>
<evidence type="ECO:0000256" key="1">
    <source>
        <dbReference type="SAM" id="MobiDB-lite"/>
    </source>
</evidence>
<gene>
    <name evidence="2" type="ORF">JKP88DRAFT_348277</name>
</gene>
<feature type="compositionally biased region" description="Low complexity" evidence="1">
    <location>
        <begin position="871"/>
        <end position="889"/>
    </location>
</feature>
<evidence type="ECO:0000313" key="2">
    <source>
        <dbReference type="EMBL" id="KAG5185282.1"/>
    </source>
</evidence>
<comment type="caution">
    <text evidence="2">The sequence shown here is derived from an EMBL/GenBank/DDBJ whole genome shotgun (WGS) entry which is preliminary data.</text>
</comment>
<dbReference type="AlphaFoldDB" id="A0A835Z0K6"/>
<protein>
    <submittedName>
        <fullName evidence="2">Uncharacterized protein</fullName>
    </submittedName>
</protein>
<organism evidence="2 3">
    <name type="scientific">Tribonema minus</name>
    <dbReference type="NCBI Taxonomy" id="303371"/>
    <lineage>
        <taxon>Eukaryota</taxon>
        <taxon>Sar</taxon>
        <taxon>Stramenopiles</taxon>
        <taxon>Ochrophyta</taxon>
        <taxon>PX clade</taxon>
        <taxon>Xanthophyceae</taxon>
        <taxon>Tribonematales</taxon>
        <taxon>Tribonemataceae</taxon>
        <taxon>Tribonema</taxon>
    </lineage>
</organism>
<feature type="compositionally biased region" description="Low complexity" evidence="1">
    <location>
        <begin position="514"/>
        <end position="530"/>
    </location>
</feature>
<feature type="region of interest" description="Disordered" evidence="1">
    <location>
        <begin position="871"/>
        <end position="917"/>
    </location>
</feature>
<dbReference type="Proteomes" id="UP000664859">
    <property type="component" value="Unassembled WGS sequence"/>
</dbReference>
<reference evidence="2" key="1">
    <citation type="submission" date="2021-02" db="EMBL/GenBank/DDBJ databases">
        <title>First Annotated Genome of the Yellow-green Alga Tribonema minus.</title>
        <authorList>
            <person name="Mahan K.M."/>
        </authorList>
    </citation>
    <scope>NUCLEOTIDE SEQUENCE</scope>
    <source>
        <strain evidence="2">UTEX B ZZ1240</strain>
    </source>
</reference>
<proteinExistence type="predicted"/>
<sequence length="1116" mass="111463">MKKRTSGDAAAALRGDDDSNTVVLARRASAGAELALVMNSADARALVQRRQQRRLVTAEAVQRAAVAGSPLPPLPACLDLALQCVTYILWRDSGTMAESLRLTGQLAPRSLTTPSDTLCLDGSDGAAAALYDGVLRRRRVGADAGPAAQQPLLRLHIPRAIAAPHIVDETATAAAAAGDGDSTSRGPPDDTADASASDGDSEAGSPEPRLSDIDAAVLRELMQDQEFMSSVAMKEGLKQQLDGLQDEYAAAAGGKGAGAAAGEYSSATFQIFEGLSLGWGTFVAKVGAAVETAAIAIQNKVQVDINTVLGVTNAIVQRATYDARRTLAAAATAARPDMLLAPARNVTRGGGGAAGGGAAPPALDLGLGFTLLQLGVNPFEEVNAGGAAPELLDAFKGFEDEDARLRAAYARGKRKRNASLPEASSAAPRFSVSRQTAEACKLLGALPAAVGAADDLAYAVEQEVRYEKPGRRTTQVLRRVGIPLSGAAQSALGGGSAAGVARALPSGGSSSSAAAAAAEATEPPASAAAAGDDDDDGGSLRDAGEAGAGEAAAAAGVVGAVEGEWLFAQMCARPALLLEEVRYCLQRACLALGLAARADSGGGGSAEAAAAAARDGSAAARMAATVEARLLRELTEIEAAAAAEGRVKRELSAAAQERARLSEQQQAVAAALDMVAGALERHGAAIEAATPRAGGVLSQLEELQETLAAVTAVTTGATQGERDHDADEAAVTRAASALALMQALNAAVAVPSLLLTEARSRVTAALSLLATVMDESSSQDGGTVAAVLRAWLAGAEGGGGAPLESLIPALRLEYAQQQQQQRSSAPGTAADGTGAAPAAAAASAAAATAATANADATAADTVDVSAAPFQRATTAEQQPSAAAAATAAPRQVYTPDAGPAAAPQRSTGAAPPRAAAAAAPAPAAQDAVFEAVVVEAEWSQAGGVAFAEAPRAPPAAVEDVLEGELVMLAEMEDADAGVVDLEAGDVEEVEDGAATARKATLKTLDVIALLVEKTLFIALPALLTGGALAARRAREAAAPEGEAGWRLLSLLKRTDMGRSAGSHGCRQVVLEDAGGGAEAFSGQCALAQAAAARPTAAAAAAAAALAAEAADGERGH</sequence>
<feature type="region of interest" description="Disordered" evidence="1">
    <location>
        <begin position="514"/>
        <end position="545"/>
    </location>
</feature>
<feature type="region of interest" description="Disordered" evidence="1">
    <location>
        <begin position="174"/>
        <end position="210"/>
    </location>
</feature>
<feature type="compositionally biased region" description="Low complexity" evidence="1">
    <location>
        <begin position="193"/>
        <end position="206"/>
    </location>
</feature>
<evidence type="ECO:0000313" key="3">
    <source>
        <dbReference type="Proteomes" id="UP000664859"/>
    </source>
</evidence>
<accession>A0A835Z0K6</accession>
<name>A0A835Z0K6_9STRA</name>
<keyword evidence="3" id="KW-1185">Reference proteome</keyword>